<reference evidence="2" key="1">
    <citation type="submission" date="2020-10" db="EMBL/GenBank/DDBJ databases">
        <title>Mucilaginibacter mali sp. nov., isolated from rhizosphere soil of apple orchard.</title>
        <authorList>
            <person name="Lee J.-S."/>
            <person name="Kim H.S."/>
            <person name="Kim J.-S."/>
        </authorList>
    </citation>
    <scope>NUCLEOTIDE SEQUENCE</scope>
    <source>
        <strain evidence="2">KCTC 22746</strain>
    </source>
</reference>
<proteinExistence type="predicted"/>
<evidence type="ECO:0000313" key="3">
    <source>
        <dbReference type="Proteomes" id="UP000622475"/>
    </source>
</evidence>
<dbReference type="Proteomes" id="UP000622475">
    <property type="component" value="Unassembled WGS sequence"/>
</dbReference>
<keyword evidence="1" id="KW-0812">Transmembrane</keyword>
<organism evidence="2 3">
    <name type="scientific">Mucilaginibacter myungsuensis</name>
    <dbReference type="NCBI Taxonomy" id="649104"/>
    <lineage>
        <taxon>Bacteria</taxon>
        <taxon>Pseudomonadati</taxon>
        <taxon>Bacteroidota</taxon>
        <taxon>Sphingobacteriia</taxon>
        <taxon>Sphingobacteriales</taxon>
        <taxon>Sphingobacteriaceae</taxon>
        <taxon>Mucilaginibacter</taxon>
    </lineage>
</organism>
<sequence length="431" mass="46165">MKAGDKHKFDELFKQSFDGPEDHFEFDEAHWDSMEDQLPGGKKPARVFPIGRAVAIAASILIVLAFGWWMLNPTEQGGRQLANDGQKGIKADSIAIDQPTATFPSKDIAGKVPAGQPVIAQAKTDLVKQDNTVKPGKLVAASHGNGRSLVKAGSVTGNKTSAPVVKQGDDIIKQDDRIIAQKPATSPRDTVVAVASAGTNTAVIAGGDATTTDPKVSDVAPVNNVKVNDAVKSRPVGLAISAILSPSFNGVGSLRDSKMGKTAGLIFSVGVSNKLTISTGAVYSQVPYATDYSSYISTYNFYTKPTGVMADCRVLDIPLMVDYQVYRQGRNSFNIGAGLSSYFMLKETYDYQFASSYTYGPSSFSVSNRNNHILGVLDLSTTYQRKLNNKFSIGLQPYLKLPLTDIGNNRVKLQTAGIALSASWTIINKNP</sequence>
<comment type="caution">
    <text evidence="2">The sequence shown here is derived from an EMBL/GenBank/DDBJ whole genome shotgun (WGS) entry which is preliminary data.</text>
</comment>
<dbReference type="RefSeq" id="WP_194111412.1">
    <property type="nucleotide sequence ID" value="NZ_JADFFL010000003.1"/>
</dbReference>
<accession>A0A929KV99</accession>
<evidence type="ECO:0008006" key="4">
    <source>
        <dbReference type="Google" id="ProtNLM"/>
    </source>
</evidence>
<gene>
    <name evidence="2" type="ORF">IRJ16_10085</name>
</gene>
<dbReference type="AlphaFoldDB" id="A0A929KV99"/>
<name>A0A929KV99_9SPHI</name>
<dbReference type="EMBL" id="JADFFL010000003">
    <property type="protein sequence ID" value="MBE9662231.1"/>
    <property type="molecule type" value="Genomic_DNA"/>
</dbReference>
<keyword evidence="1" id="KW-0472">Membrane</keyword>
<keyword evidence="1" id="KW-1133">Transmembrane helix</keyword>
<feature type="transmembrane region" description="Helical" evidence="1">
    <location>
        <begin position="50"/>
        <end position="71"/>
    </location>
</feature>
<protein>
    <recommendedName>
        <fullName evidence="4">Outer membrane protein with beta-barrel domain</fullName>
    </recommendedName>
</protein>
<keyword evidence="3" id="KW-1185">Reference proteome</keyword>
<evidence type="ECO:0000256" key="1">
    <source>
        <dbReference type="SAM" id="Phobius"/>
    </source>
</evidence>
<evidence type="ECO:0000313" key="2">
    <source>
        <dbReference type="EMBL" id="MBE9662231.1"/>
    </source>
</evidence>